<dbReference type="PANTHER" id="PTHR38041:SF2">
    <property type="entry name" value="SECRETED CHORISMATE MUTASE"/>
    <property type="match status" value="1"/>
</dbReference>
<evidence type="ECO:0000256" key="5">
    <source>
        <dbReference type="SAM" id="SignalP"/>
    </source>
</evidence>
<proteinExistence type="predicted"/>
<dbReference type="SMART" id="SM00830">
    <property type="entry name" value="CM_2"/>
    <property type="match status" value="1"/>
</dbReference>
<dbReference type="InterPro" id="IPR036263">
    <property type="entry name" value="Chorismate_II_sf"/>
</dbReference>
<organism evidence="7 8">
    <name type="scientific">Candidatus Pantoea multigeneris</name>
    <dbReference type="NCBI Taxonomy" id="2608357"/>
    <lineage>
        <taxon>Bacteria</taxon>
        <taxon>Pseudomonadati</taxon>
        <taxon>Pseudomonadota</taxon>
        <taxon>Gammaproteobacteria</taxon>
        <taxon>Enterobacterales</taxon>
        <taxon>Erwiniaceae</taxon>
        <taxon>Pantoea</taxon>
    </lineage>
</organism>
<sequence length="176" mass="19304">MAMKKTLCVLMLAFSASSLAAPVTSSRLAELINQRLGYMQAVAADKARTHKAVEDLAQEQQVLARTAQRAVELGLDGESVKPFIQAQMDAAKAIQYRYRADWLAQPDTALPNLSLAEVREKISSLSDAVLTQTAQLLKQKSPPDKAQFLAHLQQTHLSTADKLHIWQALGEVKLAQ</sequence>
<evidence type="ECO:0000313" key="8">
    <source>
        <dbReference type="Proteomes" id="UP001515683"/>
    </source>
</evidence>
<evidence type="ECO:0000256" key="2">
    <source>
        <dbReference type="ARBA" id="ARBA00012404"/>
    </source>
</evidence>
<reference evidence="7 8" key="1">
    <citation type="journal article" date="2019" name="bioRxiv">
        <title>Bacteria contribute to plant secondary compound degradation in a generalist herbivore system.</title>
        <authorList>
            <person name="Francoeur C.B."/>
            <person name="Khadempour L."/>
            <person name="Moreira-Soto R.D."/>
            <person name="Gotting K."/>
            <person name="Book A.J."/>
            <person name="Pinto-Tomas A.A."/>
            <person name="Keefover-Ring K."/>
            <person name="Currie C.R."/>
        </authorList>
    </citation>
    <scope>NUCLEOTIDE SEQUENCE [LARGE SCALE GENOMIC DNA]</scope>
    <source>
        <strain evidence="7">Acro-835</strain>
    </source>
</reference>
<dbReference type="EC" id="5.4.99.5" evidence="2"/>
<dbReference type="EMBL" id="VWXF01000005">
    <property type="protein sequence ID" value="NIF22517.1"/>
    <property type="molecule type" value="Genomic_DNA"/>
</dbReference>
<dbReference type="NCBIfam" id="TIGR01806">
    <property type="entry name" value="CM_mono2"/>
    <property type="match status" value="1"/>
</dbReference>
<evidence type="ECO:0000256" key="4">
    <source>
        <dbReference type="ARBA" id="ARBA00023235"/>
    </source>
</evidence>
<dbReference type="InterPro" id="IPR036979">
    <property type="entry name" value="CM_dom_sf"/>
</dbReference>
<dbReference type="PROSITE" id="PS51168">
    <property type="entry name" value="CHORISMATE_MUT_2"/>
    <property type="match status" value="1"/>
</dbReference>
<protein>
    <recommendedName>
        <fullName evidence="2">chorismate mutase</fullName>
        <ecNumber evidence="2">5.4.99.5</ecNumber>
    </recommendedName>
</protein>
<evidence type="ECO:0000259" key="6">
    <source>
        <dbReference type="PROSITE" id="PS51168"/>
    </source>
</evidence>
<dbReference type="Proteomes" id="UP001515683">
    <property type="component" value="Unassembled WGS sequence"/>
</dbReference>
<keyword evidence="3 5" id="KW-0732">Signal</keyword>
<feature type="domain" description="Chorismate mutase" evidence="6">
    <location>
        <begin position="1"/>
        <end position="99"/>
    </location>
</feature>
<accession>A0ABX0RDP8</accession>
<feature type="signal peptide" evidence="5">
    <location>
        <begin position="1"/>
        <end position="20"/>
    </location>
</feature>
<dbReference type="Gene3D" id="1.20.59.10">
    <property type="entry name" value="Chorismate mutase"/>
    <property type="match status" value="1"/>
</dbReference>
<dbReference type="Pfam" id="PF01817">
    <property type="entry name" value="CM_2"/>
    <property type="match status" value="1"/>
</dbReference>
<comment type="caution">
    <text evidence="7">The sequence shown here is derived from an EMBL/GenBank/DDBJ whole genome shotgun (WGS) entry which is preliminary data.</text>
</comment>
<gene>
    <name evidence="7" type="ORF">F3J40_13005</name>
</gene>
<keyword evidence="8" id="KW-1185">Reference proteome</keyword>
<dbReference type="InterPro" id="IPR051331">
    <property type="entry name" value="Chorismate_mutase-related"/>
</dbReference>
<name>A0ABX0RDP8_9GAMM</name>
<evidence type="ECO:0000256" key="3">
    <source>
        <dbReference type="ARBA" id="ARBA00022729"/>
    </source>
</evidence>
<dbReference type="GO" id="GO:0004106">
    <property type="term" value="F:chorismate mutase activity"/>
    <property type="evidence" value="ECO:0007669"/>
    <property type="project" value="UniProtKB-EC"/>
</dbReference>
<dbReference type="PANTHER" id="PTHR38041">
    <property type="entry name" value="CHORISMATE MUTASE"/>
    <property type="match status" value="1"/>
</dbReference>
<dbReference type="NCBIfam" id="NF005965">
    <property type="entry name" value="PRK08055.1"/>
    <property type="match status" value="1"/>
</dbReference>
<evidence type="ECO:0000256" key="1">
    <source>
        <dbReference type="ARBA" id="ARBA00004817"/>
    </source>
</evidence>
<keyword evidence="4 7" id="KW-0413">Isomerase</keyword>
<feature type="chain" id="PRO_5046560917" description="chorismate mutase" evidence="5">
    <location>
        <begin position="21"/>
        <end position="176"/>
    </location>
</feature>
<dbReference type="InterPro" id="IPR008240">
    <property type="entry name" value="Chorismate_mutase_periplasmic"/>
</dbReference>
<dbReference type="SUPFAM" id="SSF48600">
    <property type="entry name" value="Chorismate mutase II"/>
    <property type="match status" value="1"/>
</dbReference>
<comment type="pathway">
    <text evidence="1">Metabolic intermediate biosynthesis; prephenate biosynthesis; prephenate from chorismate: step 1/1.</text>
</comment>
<dbReference type="InterPro" id="IPR002701">
    <property type="entry name" value="CM_II_prokaryot"/>
</dbReference>
<evidence type="ECO:0000313" key="7">
    <source>
        <dbReference type="EMBL" id="NIF22517.1"/>
    </source>
</evidence>